<accession>M3UKD0</accession>
<feature type="transmembrane region" description="Helical" evidence="1">
    <location>
        <begin position="18"/>
        <end position="39"/>
    </location>
</feature>
<evidence type="ECO:0008006" key="4">
    <source>
        <dbReference type="Google" id="ProtNLM"/>
    </source>
</evidence>
<dbReference type="InterPro" id="IPR016136">
    <property type="entry name" value="DNA_helicase_N/primase_C"/>
</dbReference>
<reference evidence="2 3" key="1">
    <citation type="submission" date="2013-02" db="EMBL/GenBank/DDBJ databases">
        <title>Whole genome shotgun sequence of Gordonia malaquae NBRC 108250.</title>
        <authorList>
            <person name="Yoshida I."/>
            <person name="Hosoyama A."/>
            <person name="Tsuchikane K."/>
            <person name="Ando Y."/>
            <person name="Baba S."/>
            <person name="Ohji S."/>
            <person name="Hamada M."/>
            <person name="Tamura T."/>
            <person name="Yamazoe A."/>
            <person name="Yamazaki S."/>
            <person name="Fujita N."/>
        </authorList>
    </citation>
    <scope>NUCLEOTIDE SEQUENCE [LARGE SCALE GENOMIC DNA]</scope>
    <source>
        <strain evidence="2 3">NBRC 108250</strain>
    </source>
</reference>
<dbReference type="eggNOG" id="ENOG5033SCI">
    <property type="taxonomic scope" value="Bacteria"/>
</dbReference>
<proteinExistence type="predicted"/>
<evidence type="ECO:0000256" key="1">
    <source>
        <dbReference type="SAM" id="Phobius"/>
    </source>
</evidence>
<keyword evidence="1" id="KW-0812">Transmembrane</keyword>
<dbReference type="EMBL" id="BAOP01000014">
    <property type="protein sequence ID" value="GAC80065.1"/>
    <property type="molecule type" value="Genomic_DNA"/>
</dbReference>
<dbReference type="AlphaFoldDB" id="M3UKD0"/>
<gene>
    <name evidence="2" type="ORF">GM1_014_00580</name>
</gene>
<dbReference type="STRING" id="410332.SAMN04488550_1691"/>
<dbReference type="OrthoDB" id="4578080at2"/>
<comment type="caution">
    <text evidence="2">The sequence shown here is derived from an EMBL/GenBank/DDBJ whole genome shotgun (WGS) entry which is preliminary data.</text>
</comment>
<dbReference type="Proteomes" id="UP000035009">
    <property type="component" value="Unassembled WGS sequence"/>
</dbReference>
<sequence length="184" mass="19856">MTDTSADLDDTIRLELEFLTSLVWAPAAVSLAAVHALVGGRDDRDPSSRDVLPVDTELFLRPVHTAVFAAVVARTDAGLPVTPTLLTESIADPKEKASLRSVLLDIAAPSGAGPLPGGADVAHLAVALIDHWYRRGYPTLLARMSLACEESPTADLADFWRALTDHQQIAEARWLSVRQRLMLV</sequence>
<evidence type="ECO:0000313" key="3">
    <source>
        <dbReference type="Proteomes" id="UP000035009"/>
    </source>
</evidence>
<keyword evidence="3" id="KW-1185">Reference proteome</keyword>
<organism evidence="2 3">
    <name type="scientific">Gordonia malaquae NBRC 108250</name>
    <dbReference type="NCBI Taxonomy" id="1223542"/>
    <lineage>
        <taxon>Bacteria</taxon>
        <taxon>Bacillati</taxon>
        <taxon>Actinomycetota</taxon>
        <taxon>Actinomycetes</taxon>
        <taxon>Mycobacteriales</taxon>
        <taxon>Gordoniaceae</taxon>
        <taxon>Gordonia</taxon>
    </lineage>
</organism>
<protein>
    <recommendedName>
        <fullName evidence="4">DNA helicase DnaB-like N-terminal domain-containing protein</fullName>
    </recommendedName>
</protein>
<evidence type="ECO:0000313" key="2">
    <source>
        <dbReference type="EMBL" id="GAC80065.1"/>
    </source>
</evidence>
<dbReference type="RefSeq" id="WP_008378832.1">
    <property type="nucleotide sequence ID" value="NZ_BAOP01000014.1"/>
</dbReference>
<dbReference type="Gene3D" id="1.10.860.10">
    <property type="entry name" value="DNAb Helicase, Chain A"/>
    <property type="match status" value="1"/>
</dbReference>
<name>M3UKD0_GORML</name>
<keyword evidence="1" id="KW-0472">Membrane</keyword>
<keyword evidence="1" id="KW-1133">Transmembrane helix</keyword>